<dbReference type="EMBL" id="LR778216">
    <property type="protein sequence ID" value="CAB1282945.1"/>
    <property type="molecule type" value="Genomic_DNA"/>
</dbReference>
<accession>A0A6F8ZKV4</accession>
<proteinExistence type="predicted"/>
<protein>
    <submittedName>
        <fullName evidence="1">Phage capsid and scaffold protein</fullName>
    </submittedName>
</protein>
<evidence type="ECO:0000313" key="1">
    <source>
        <dbReference type="EMBL" id="CAB1282945.1"/>
    </source>
</evidence>
<evidence type="ECO:0000313" key="2">
    <source>
        <dbReference type="Proteomes" id="UP000501273"/>
    </source>
</evidence>
<sequence>MVTYEPTGDVGLDLALEFFGKLGLDFASPEMQEAGKGNFAYLEAKLAALGDKAQGGDRYLALAKDAYGRLQANDKSAYESRKAIAHEAVGGEETWNSIQEFVKANAEPEELEQVKAAMLQGGVVAKAMAEHLHRLYLASSGTVAEPASPTRHQATAPAGGAPLTRQGYLEELNGLVAKIGSHRLDGSPEYAALRKKYANIK</sequence>
<reference evidence="1 2" key="1">
    <citation type="submission" date="2020-03" db="EMBL/GenBank/DDBJ databases">
        <authorList>
            <person name="Ansaldi M."/>
            <person name="Clavijo F."/>
        </authorList>
    </citation>
    <scope>NUCLEOTIDE SEQUENCE [LARGE SCALE GENOMIC DNA]</scope>
</reference>
<dbReference type="Proteomes" id="UP000501273">
    <property type="component" value="Chromosome"/>
</dbReference>
<organism evidence="1 2">
    <name type="scientific">Xylella phage Cota</name>
    <dbReference type="NCBI Taxonomy" id="2699877"/>
    <lineage>
        <taxon>Viruses</taxon>
        <taxon>Duplodnaviria</taxon>
        <taxon>Heunggongvirae</taxon>
        <taxon>Uroviricota</taxon>
        <taxon>Caudoviricetes</taxon>
        <taxon>Autographivirales</taxon>
        <taxon>Autonotataviridae</taxon>
        <taxon>Cotavirus</taxon>
        <taxon>Cotavirus cota</taxon>
    </lineage>
</organism>
<name>A0A6F8ZKV4_9CAUD</name>
<keyword evidence="2" id="KW-1185">Reference proteome</keyword>